<dbReference type="GO" id="GO:0006631">
    <property type="term" value="P:fatty acid metabolic process"/>
    <property type="evidence" value="ECO:0007669"/>
    <property type="project" value="TreeGrafter"/>
</dbReference>
<name>A0A836LL08_9TRYP</name>
<dbReference type="RefSeq" id="XP_067759628.1">
    <property type="nucleotide sequence ID" value="XM_067903318.1"/>
</dbReference>
<dbReference type="SUPFAM" id="SSF50129">
    <property type="entry name" value="GroES-like"/>
    <property type="match status" value="1"/>
</dbReference>
<dbReference type="AlphaFoldDB" id="A0A836LL08"/>
<feature type="domain" description="Alcohol dehydrogenase-like N-terminal" evidence="7">
    <location>
        <begin position="31"/>
        <end position="127"/>
    </location>
</feature>
<comment type="caution">
    <text evidence="8">The sequence shown here is derived from an EMBL/GenBank/DDBJ whole genome shotgun (WGS) entry which is preliminary data.</text>
</comment>
<dbReference type="GeneID" id="94293395"/>
<keyword evidence="5" id="KW-0560">Oxidoreductase</keyword>
<evidence type="ECO:0000256" key="4">
    <source>
        <dbReference type="ARBA" id="ARBA00022946"/>
    </source>
</evidence>
<dbReference type="PANTHER" id="PTHR43981:SF2">
    <property type="entry name" value="ENOYL-[ACYL-CARRIER-PROTEIN] REDUCTASE, MITOCHONDRIAL"/>
    <property type="match status" value="1"/>
</dbReference>
<dbReference type="PANTHER" id="PTHR43981">
    <property type="entry name" value="ENOYL-[ACYL-CARRIER-PROTEIN] REDUCTASE, MITOCHONDRIAL"/>
    <property type="match status" value="1"/>
</dbReference>
<dbReference type="InterPro" id="IPR011032">
    <property type="entry name" value="GroES-like_sf"/>
</dbReference>
<dbReference type="FunFam" id="3.40.50.720:FF:000892">
    <property type="entry name" value="Nuclear receptor binding factor-like protein"/>
    <property type="match status" value="1"/>
</dbReference>
<evidence type="ECO:0000259" key="7">
    <source>
        <dbReference type="Pfam" id="PF08240"/>
    </source>
</evidence>
<evidence type="ECO:0000256" key="6">
    <source>
        <dbReference type="ARBA" id="ARBA00023128"/>
    </source>
</evidence>
<organism evidence="8 9">
    <name type="scientific">Porcisia hertigi</name>
    <dbReference type="NCBI Taxonomy" id="2761500"/>
    <lineage>
        <taxon>Eukaryota</taxon>
        <taxon>Discoba</taxon>
        <taxon>Euglenozoa</taxon>
        <taxon>Kinetoplastea</taxon>
        <taxon>Metakinetoplastina</taxon>
        <taxon>Trypanosomatida</taxon>
        <taxon>Trypanosomatidae</taxon>
        <taxon>Leishmaniinae</taxon>
        <taxon>Porcisia</taxon>
    </lineage>
</organism>
<evidence type="ECO:0000256" key="2">
    <source>
        <dbReference type="ARBA" id="ARBA00010371"/>
    </source>
</evidence>
<evidence type="ECO:0000256" key="3">
    <source>
        <dbReference type="ARBA" id="ARBA00022857"/>
    </source>
</evidence>
<keyword evidence="3" id="KW-0521">NADP</keyword>
<protein>
    <recommendedName>
        <fullName evidence="7">Alcohol dehydrogenase-like N-terminal domain-containing protein</fullName>
    </recommendedName>
</protein>
<sequence>MSKVASAGWRYARCGPIGQVLSYESFDITPGKGEAVVQMITAPLHRVDAAVVNGTALGRKRVNMTPFPRIAGCEGVGRVVRAPAAAAGGATATASSPVKEGDTVWVSPLHGTWATHIAVPVSQIHKINPKQTHLAVTASNFLVAQQLLDGFARLHKGDIVIQNGGSSLTSLALSALARSYGVKMFTAATPGDRFTAAKQRHAKYNSDVFEYNGAGSRAMQAAVGKRGAALYLNGVGGRYFDSFLKCTGPMAHVVTYGAQRGFGLFISGSTLIYNEVTMAGLFAPTYLNAMSHGERQTKLEFVLKALEEASISYPIVTAPSLEKLPEVWDDVYVKGGCKAIVKIGT</sequence>
<dbReference type="GO" id="GO:0016491">
    <property type="term" value="F:oxidoreductase activity"/>
    <property type="evidence" value="ECO:0007669"/>
    <property type="project" value="UniProtKB-KW"/>
</dbReference>
<keyword evidence="6" id="KW-0496">Mitochondrion</keyword>
<dbReference type="FunFam" id="3.90.180.10:FF:000040">
    <property type="entry name" value="Nuclear receptor binding factor-like protein"/>
    <property type="match status" value="1"/>
</dbReference>
<reference evidence="8 9" key="1">
    <citation type="submission" date="2021-02" db="EMBL/GenBank/DDBJ databases">
        <title>Porcisia hertigi Genome sequencing and assembly.</title>
        <authorList>
            <person name="Almutairi H."/>
            <person name="Gatherer D."/>
        </authorList>
    </citation>
    <scope>NUCLEOTIDE SEQUENCE [LARGE SCALE GENOMIC DNA]</scope>
    <source>
        <strain evidence="8 9">C119</strain>
    </source>
</reference>
<dbReference type="KEGG" id="phet:94293395"/>
<dbReference type="EMBL" id="JAFJZO010000005">
    <property type="protein sequence ID" value="KAG5511416.1"/>
    <property type="molecule type" value="Genomic_DNA"/>
</dbReference>
<accession>A0A836LL08</accession>
<dbReference type="SUPFAM" id="SSF51735">
    <property type="entry name" value="NAD(P)-binding Rossmann-fold domains"/>
    <property type="match status" value="1"/>
</dbReference>
<dbReference type="InterPro" id="IPR036291">
    <property type="entry name" value="NAD(P)-bd_dom_sf"/>
</dbReference>
<dbReference type="InterPro" id="IPR013154">
    <property type="entry name" value="ADH-like_N"/>
</dbReference>
<comment type="similarity">
    <text evidence="2">Belongs to the zinc-containing alcohol dehydrogenase family. Quinone oxidoreductase subfamily.</text>
</comment>
<dbReference type="Pfam" id="PF08240">
    <property type="entry name" value="ADH_N"/>
    <property type="match status" value="1"/>
</dbReference>
<keyword evidence="4" id="KW-0809">Transit peptide</keyword>
<dbReference type="GO" id="GO:0005739">
    <property type="term" value="C:mitochondrion"/>
    <property type="evidence" value="ECO:0007669"/>
    <property type="project" value="UniProtKB-SubCell"/>
</dbReference>
<proteinExistence type="inferred from homology"/>
<keyword evidence="9" id="KW-1185">Reference proteome</keyword>
<comment type="subcellular location">
    <subcellularLocation>
        <location evidence="1">Mitochondrion</location>
    </subcellularLocation>
</comment>
<dbReference type="Gene3D" id="3.40.50.720">
    <property type="entry name" value="NAD(P)-binding Rossmann-like Domain"/>
    <property type="match status" value="1"/>
</dbReference>
<dbReference type="OrthoDB" id="7482721at2759"/>
<gene>
    <name evidence="8" type="ORF">JKF63_07379</name>
</gene>
<dbReference type="Proteomes" id="UP000674318">
    <property type="component" value="Unassembled WGS sequence"/>
</dbReference>
<dbReference type="Gene3D" id="3.90.180.10">
    <property type="entry name" value="Medium-chain alcohol dehydrogenases, catalytic domain"/>
    <property type="match status" value="1"/>
</dbReference>
<evidence type="ECO:0000313" key="9">
    <source>
        <dbReference type="Proteomes" id="UP000674318"/>
    </source>
</evidence>
<dbReference type="CDD" id="cd08290">
    <property type="entry name" value="ETR"/>
    <property type="match status" value="1"/>
</dbReference>
<evidence type="ECO:0000313" key="8">
    <source>
        <dbReference type="EMBL" id="KAG5511416.1"/>
    </source>
</evidence>
<dbReference type="InterPro" id="IPR051034">
    <property type="entry name" value="Mito_Enoyl-ACP_Reductase"/>
</dbReference>
<evidence type="ECO:0000256" key="5">
    <source>
        <dbReference type="ARBA" id="ARBA00023002"/>
    </source>
</evidence>
<evidence type="ECO:0000256" key="1">
    <source>
        <dbReference type="ARBA" id="ARBA00004173"/>
    </source>
</evidence>